<dbReference type="EMBL" id="MN718199">
    <property type="protein sequence ID" value="QGZ16156.1"/>
    <property type="molecule type" value="Genomic_DNA"/>
</dbReference>
<accession>A0A6B9JAZ9</accession>
<protein>
    <submittedName>
        <fullName evidence="2">Uncharacterized protein</fullName>
    </submittedName>
</protein>
<keyword evidence="1" id="KW-1133">Transmembrane helix</keyword>
<feature type="transmembrane region" description="Helical" evidence="1">
    <location>
        <begin position="12"/>
        <end position="33"/>
    </location>
</feature>
<evidence type="ECO:0000313" key="3">
    <source>
        <dbReference type="Proteomes" id="UP000433471"/>
    </source>
</evidence>
<evidence type="ECO:0000313" key="2">
    <source>
        <dbReference type="EMBL" id="QGZ16156.1"/>
    </source>
</evidence>
<keyword evidence="1" id="KW-0812">Transmembrane</keyword>
<proteinExistence type="predicted"/>
<gene>
    <name evidence="2" type="ORF">Kuja_1645</name>
</gene>
<sequence>MFWMITKFLFKLAIGYGIFCVICLFVFLGLLHVSS</sequence>
<name>A0A6B9JAZ9_9CAUD</name>
<keyword evidence="1" id="KW-0472">Membrane</keyword>
<dbReference type="Proteomes" id="UP000433471">
    <property type="component" value="Segment"/>
</dbReference>
<keyword evidence="3" id="KW-1185">Reference proteome</keyword>
<evidence type="ECO:0000256" key="1">
    <source>
        <dbReference type="SAM" id="Phobius"/>
    </source>
</evidence>
<reference evidence="2 3" key="1">
    <citation type="submission" date="2019-11" db="EMBL/GenBank/DDBJ databases">
        <title>Characterization of a novel member of the family Ackermannviridae.</title>
        <authorList>
            <person name="Maina A.N."/>
            <person name="Mwaura F.B."/>
            <person name="Jumba M."/>
        </authorList>
    </citation>
    <scope>NUCLEOTIDE SEQUENCE [LARGE SCALE GENOMIC DNA]</scope>
</reference>
<organism evidence="2 3">
    <name type="scientific">Vibrio phage vB_VchM_Kuja</name>
    <dbReference type="NCBI Taxonomy" id="2686437"/>
    <lineage>
        <taxon>Viruses</taxon>
        <taxon>Duplodnaviria</taxon>
        <taxon>Heunggongvirae</taxon>
        <taxon>Uroviricota</taxon>
        <taxon>Caudoviricetes</taxon>
        <taxon>Pantevenvirales</taxon>
        <taxon>Ackermannviridae</taxon>
        <taxon>Kujavirus</taxon>
        <taxon>Kujavirus kuja</taxon>
    </lineage>
</organism>